<feature type="domain" description="Carbohydrate kinase PfkB" evidence="3">
    <location>
        <begin position="11"/>
        <end position="296"/>
    </location>
</feature>
<dbReference type="PANTHER" id="PTHR10584">
    <property type="entry name" value="SUGAR KINASE"/>
    <property type="match status" value="1"/>
</dbReference>
<proteinExistence type="predicted"/>
<dbReference type="InterPro" id="IPR011611">
    <property type="entry name" value="PfkB_dom"/>
</dbReference>
<name>A0A640WII9_9GAMM</name>
<accession>A0A640WII9</accession>
<keyword evidence="1" id="KW-0808">Transferase</keyword>
<organism evidence="4 5">
    <name type="scientific">Salinicola corii</name>
    <dbReference type="NCBI Taxonomy" id="2606937"/>
    <lineage>
        <taxon>Bacteria</taxon>
        <taxon>Pseudomonadati</taxon>
        <taxon>Pseudomonadota</taxon>
        <taxon>Gammaproteobacteria</taxon>
        <taxon>Oceanospirillales</taxon>
        <taxon>Halomonadaceae</taxon>
        <taxon>Salinicola</taxon>
    </lineage>
</organism>
<dbReference type="SUPFAM" id="SSF53613">
    <property type="entry name" value="Ribokinase-like"/>
    <property type="match status" value="1"/>
</dbReference>
<evidence type="ECO:0000313" key="4">
    <source>
        <dbReference type="EMBL" id="KAA0020387.1"/>
    </source>
</evidence>
<dbReference type="EMBL" id="VTPX01000001">
    <property type="protein sequence ID" value="KAA0020387.1"/>
    <property type="molecule type" value="Genomic_DNA"/>
</dbReference>
<keyword evidence="5" id="KW-1185">Reference proteome</keyword>
<dbReference type="Proteomes" id="UP000466024">
    <property type="component" value="Unassembled WGS sequence"/>
</dbReference>
<dbReference type="PANTHER" id="PTHR10584:SF166">
    <property type="entry name" value="RIBOKINASE"/>
    <property type="match status" value="1"/>
</dbReference>
<comment type="caution">
    <text evidence="4">The sequence shown here is derived from an EMBL/GenBank/DDBJ whole genome shotgun (WGS) entry which is preliminary data.</text>
</comment>
<evidence type="ECO:0000256" key="2">
    <source>
        <dbReference type="ARBA" id="ARBA00022777"/>
    </source>
</evidence>
<protein>
    <submittedName>
        <fullName evidence="4">Sugar kinase</fullName>
    </submittedName>
</protein>
<dbReference type="AlphaFoldDB" id="A0A640WII9"/>
<sequence length="313" mass="33438">MTDTSPKLWHTGQAIVDIVMTVEAVPTPGSDVMASSTEHHVGGGFNVMTAARRYGMRVVYAGGHGIGPMGERVREALRSEDVILASDTDQHGDSGFCVALIDGQGERTFVSQAGVESRIDIETLDAVPLMAQDWIYVSGYSLAYADKAAPLLDWLDSLTRDIPVVFDPGPMLARIVPTLLEQLLPRITLWSSNADETRQFTGIVGLDESLSMIAHRLSETARIVVRDGPRGCWLREAGKAELIAGFPSEAIDTNGAGDAHTGVLIAALAEGVSLHDACVAANAAAAIAVSRRGPATAPHREELERYLMTHRAS</sequence>
<dbReference type="GO" id="GO:0005829">
    <property type="term" value="C:cytosol"/>
    <property type="evidence" value="ECO:0007669"/>
    <property type="project" value="TreeGrafter"/>
</dbReference>
<dbReference type="Gene3D" id="3.40.1190.20">
    <property type="match status" value="1"/>
</dbReference>
<gene>
    <name evidence="4" type="ORF">F0A16_00855</name>
</gene>
<dbReference type="InterPro" id="IPR029056">
    <property type="entry name" value="Ribokinase-like"/>
</dbReference>
<dbReference type="GO" id="GO:0016301">
    <property type="term" value="F:kinase activity"/>
    <property type="evidence" value="ECO:0007669"/>
    <property type="project" value="UniProtKB-KW"/>
</dbReference>
<dbReference type="RefSeq" id="WP_149433513.1">
    <property type="nucleotide sequence ID" value="NZ_VTPX01000001.1"/>
</dbReference>
<evidence type="ECO:0000256" key="1">
    <source>
        <dbReference type="ARBA" id="ARBA00022679"/>
    </source>
</evidence>
<evidence type="ECO:0000259" key="3">
    <source>
        <dbReference type="Pfam" id="PF00294"/>
    </source>
</evidence>
<reference evidence="4 5" key="1">
    <citation type="submission" date="2019-08" db="EMBL/GenBank/DDBJ databases">
        <title>Bioinformatics analysis of the strain L3 and L5.</title>
        <authorList>
            <person name="Li X."/>
        </authorList>
    </citation>
    <scope>NUCLEOTIDE SEQUENCE [LARGE SCALE GENOMIC DNA]</scope>
    <source>
        <strain evidence="4 5">L3</strain>
    </source>
</reference>
<evidence type="ECO:0000313" key="5">
    <source>
        <dbReference type="Proteomes" id="UP000466024"/>
    </source>
</evidence>
<keyword evidence="2 4" id="KW-0418">Kinase</keyword>
<dbReference type="Pfam" id="PF00294">
    <property type="entry name" value="PfkB"/>
    <property type="match status" value="1"/>
</dbReference>